<evidence type="ECO:0000256" key="2">
    <source>
        <dbReference type="ARBA" id="ARBA00023163"/>
    </source>
</evidence>
<dbReference type="InterPro" id="IPR036388">
    <property type="entry name" value="WH-like_DNA-bd_sf"/>
</dbReference>
<dbReference type="GO" id="GO:0003700">
    <property type="term" value="F:DNA-binding transcription factor activity"/>
    <property type="evidence" value="ECO:0007669"/>
    <property type="project" value="InterPro"/>
</dbReference>
<dbReference type="PANTHER" id="PTHR47893:SF1">
    <property type="entry name" value="REGULATORY PROTEIN PCHR"/>
    <property type="match status" value="1"/>
</dbReference>
<keyword evidence="2" id="KW-0804">Transcription</keyword>
<dbReference type="SMART" id="SM00342">
    <property type="entry name" value="HTH_ARAC"/>
    <property type="match status" value="1"/>
</dbReference>
<reference evidence="5" key="1">
    <citation type="submission" date="2019-08" db="EMBL/GenBank/DDBJ databases">
        <authorList>
            <person name="Kucharzyk K."/>
            <person name="Murdoch R.W."/>
            <person name="Higgins S."/>
            <person name="Loffler F."/>
        </authorList>
    </citation>
    <scope>NUCLEOTIDE SEQUENCE</scope>
</reference>
<evidence type="ECO:0000259" key="3">
    <source>
        <dbReference type="PROSITE" id="PS01124"/>
    </source>
</evidence>
<accession>A0A645D0I2</accession>
<dbReference type="InterPro" id="IPR018060">
    <property type="entry name" value="HTH_AraC"/>
</dbReference>
<comment type="caution">
    <text evidence="5">The sequence shown here is derived from an EMBL/GenBank/DDBJ whole genome shotgun (WGS) entry which is preliminary data.</text>
</comment>
<dbReference type="PRINTS" id="PR00778">
    <property type="entry name" value="HTHARSR"/>
</dbReference>
<evidence type="ECO:0000313" key="5">
    <source>
        <dbReference type="EMBL" id="MPM82312.1"/>
    </source>
</evidence>
<dbReference type="Gene3D" id="1.10.10.60">
    <property type="entry name" value="Homeodomain-like"/>
    <property type="match status" value="2"/>
</dbReference>
<evidence type="ECO:0000259" key="4">
    <source>
        <dbReference type="PROSITE" id="PS50987"/>
    </source>
</evidence>
<feature type="domain" description="HTH araC/xylS-type" evidence="3">
    <location>
        <begin position="85"/>
        <end position="183"/>
    </location>
</feature>
<dbReference type="Gene3D" id="1.10.10.10">
    <property type="entry name" value="Winged helix-like DNA-binding domain superfamily/Winged helix DNA-binding domain"/>
    <property type="match status" value="1"/>
</dbReference>
<gene>
    <name evidence="5" type="primary">rhaR_128</name>
    <name evidence="5" type="ORF">SDC9_129373</name>
</gene>
<dbReference type="InterPro" id="IPR053142">
    <property type="entry name" value="PchR_regulatory_protein"/>
</dbReference>
<evidence type="ECO:0000256" key="1">
    <source>
        <dbReference type="ARBA" id="ARBA00023015"/>
    </source>
</evidence>
<feature type="domain" description="HTH arsR-type" evidence="4">
    <location>
        <begin position="1"/>
        <end position="55"/>
    </location>
</feature>
<keyword evidence="1" id="KW-0805">Transcription regulation</keyword>
<protein>
    <submittedName>
        <fullName evidence="5">HTH-type transcriptional activator RhaR</fullName>
    </submittedName>
</protein>
<dbReference type="Pfam" id="PF12833">
    <property type="entry name" value="HTH_18"/>
    <property type="match status" value="1"/>
</dbReference>
<dbReference type="AlphaFoldDB" id="A0A645D0I2"/>
<dbReference type="CDD" id="cd00090">
    <property type="entry name" value="HTH_ARSR"/>
    <property type="match status" value="1"/>
</dbReference>
<dbReference type="PANTHER" id="PTHR47893">
    <property type="entry name" value="REGULATORY PROTEIN PCHR"/>
    <property type="match status" value="1"/>
</dbReference>
<dbReference type="PROSITE" id="PS01124">
    <property type="entry name" value="HTH_ARAC_FAMILY_2"/>
    <property type="match status" value="1"/>
</dbReference>
<dbReference type="GO" id="GO:0043565">
    <property type="term" value="F:sequence-specific DNA binding"/>
    <property type="evidence" value="ECO:0007669"/>
    <property type="project" value="InterPro"/>
</dbReference>
<name>A0A645D0I2_9ZZZZ</name>
<dbReference type="EMBL" id="VSSQ01031427">
    <property type="protein sequence ID" value="MPM82312.1"/>
    <property type="molecule type" value="Genomic_DNA"/>
</dbReference>
<dbReference type="SUPFAM" id="SSF46689">
    <property type="entry name" value="Homeodomain-like"/>
    <property type="match status" value="1"/>
</dbReference>
<organism evidence="5">
    <name type="scientific">bioreactor metagenome</name>
    <dbReference type="NCBI Taxonomy" id="1076179"/>
    <lineage>
        <taxon>unclassified sequences</taxon>
        <taxon>metagenomes</taxon>
        <taxon>ecological metagenomes</taxon>
    </lineage>
</organism>
<dbReference type="InterPro" id="IPR036390">
    <property type="entry name" value="WH_DNA-bd_sf"/>
</dbReference>
<sequence length="187" mass="21500">MVNMTSPAVSHHLRQLKSGGLIFSRRDGKEVYYKAADTEQSRLLHKTIEGTMEISCPELETAGHACGEPQQRLSQCSQEQVETVRELHEYVLQHLEQRITIDELAKRFLMNPTTLKAIFKEVYSKSLASHIKEHRMERAAELLRETADSVSQISKSVGFNSQSKFSAAFKETYQMLPLEYRKHFAKR</sequence>
<dbReference type="InterPro" id="IPR001845">
    <property type="entry name" value="HTH_ArsR_DNA-bd_dom"/>
</dbReference>
<dbReference type="PROSITE" id="PS50987">
    <property type="entry name" value="HTH_ARSR_2"/>
    <property type="match status" value="1"/>
</dbReference>
<dbReference type="SUPFAM" id="SSF46785">
    <property type="entry name" value="Winged helix' DNA-binding domain"/>
    <property type="match status" value="1"/>
</dbReference>
<dbReference type="InterPro" id="IPR009057">
    <property type="entry name" value="Homeodomain-like_sf"/>
</dbReference>
<proteinExistence type="predicted"/>
<dbReference type="InterPro" id="IPR011991">
    <property type="entry name" value="ArsR-like_HTH"/>
</dbReference>